<keyword evidence="2" id="KW-1185">Reference proteome</keyword>
<dbReference type="KEGG" id="ovi:T265_00118"/>
<name>A0A075A3M5_OPIVI</name>
<reference evidence="1 2" key="1">
    <citation type="submission" date="2013-11" db="EMBL/GenBank/DDBJ databases">
        <title>Opisthorchis viverrini - life in the bile duct.</title>
        <authorList>
            <person name="Young N.D."/>
            <person name="Nagarajan N."/>
            <person name="Lin S.J."/>
            <person name="Korhonen P.K."/>
            <person name="Jex A.R."/>
            <person name="Hall R.S."/>
            <person name="Safavi-Hemami H."/>
            <person name="Kaewkong W."/>
            <person name="Bertrand D."/>
            <person name="Gao S."/>
            <person name="Seet Q."/>
            <person name="Wongkham S."/>
            <person name="Teh B.T."/>
            <person name="Wongkham C."/>
            <person name="Intapan P.M."/>
            <person name="Maleewong W."/>
            <person name="Yang X."/>
            <person name="Hu M."/>
            <person name="Wang Z."/>
            <person name="Hofmann A."/>
            <person name="Sternberg P.W."/>
            <person name="Tan P."/>
            <person name="Wang J."/>
            <person name="Gasser R.B."/>
        </authorList>
    </citation>
    <scope>NUCLEOTIDE SEQUENCE [LARGE SCALE GENOMIC DNA]</scope>
</reference>
<dbReference type="AlphaFoldDB" id="A0A075A3M5"/>
<evidence type="ECO:0000313" key="1">
    <source>
        <dbReference type="EMBL" id="KER34268.1"/>
    </source>
</evidence>
<evidence type="ECO:0000313" key="2">
    <source>
        <dbReference type="Proteomes" id="UP000054324"/>
    </source>
</evidence>
<dbReference type="EMBL" id="KL596619">
    <property type="protein sequence ID" value="KER34268.1"/>
    <property type="molecule type" value="Genomic_DNA"/>
</dbReference>
<dbReference type="CTD" id="20314306"/>
<protein>
    <submittedName>
        <fullName evidence="1">Uncharacterized protein</fullName>
    </submittedName>
</protein>
<organism evidence="1 2">
    <name type="scientific">Opisthorchis viverrini</name>
    <name type="common">Southeast Asian liver fluke</name>
    <dbReference type="NCBI Taxonomy" id="6198"/>
    <lineage>
        <taxon>Eukaryota</taxon>
        <taxon>Metazoa</taxon>
        <taxon>Spiralia</taxon>
        <taxon>Lophotrochozoa</taxon>
        <taxon>Platyhelminthes</taxon>
        <taxon>Trematoda</taxon>
        <taxon>Digenea</taxon>
        <taxon>Opisthorchiida</taxon>
        <taxon>Opisthorchiata</taxon>
        <taxon>Opisthorchiidae</taxon>
        <taxon>Opisthorchis</taxon>
    </lineage>
</organism>
<dbReference type="RefSeq" id="XP_009162039.1">
    <property type="nucleotide sequence ID" value="XM_009163775.1"/>
</dbReference>
<sequence>MLTSKKALPFCNDFGSLERAKYGSQEADEVSKSPMVKLKSASRKKDCSEELHADIYVAPPTSSLVNWTGLGLKQNSVDVEQTNEPSRFYGRKSRDYSKLIGQVTAQAQLPTQHTMKVALKGQTEFHQAIIHASTSLQPE</sequence>
<accession>A0A075A3M5</accession>
<gene>
    <name evidence="1" type="ORF">T265_00118</name>
</gene>
<dbReference type="Proteomes" id="UP000054324">
    <property type="component" value="Unassembled WGS sequence"/>
</dbReference>
<proteinExistence type="predicted"/>
<dbReference type="GeneID" id="20314306"/>